<sequence>MLRAVLPLLCLHLVGARLMKAISYGPVPLKAAGRIPQDDWMVEAAKPMWGPRGRDDLHVMKQLGANTVRLYGNNPNQSHEGFLDEAHRQELKVVAGMSDFRYIQMDPGRCIETDYDCFNQSRDSYALNLKTGFLTEYQEYHPALAYFILINEPDLKMPSTSTTVAGGPEQMARAVVSAFDGLLEAEKMANITGDLINITATFSYAVCIVCEELSYLPALGQMATLVDAMMNPESYGYEPRNNVTEAFWSRWTHSFNTNNPARDLKAQFFDRYPEHFPSTPVFVAEYHSVILQYLTPVVTLQEDLAEVIDMANTSDLFLGISFFQYQVAYWKGGTEMDFGIFGLGNFLIAEMPYYGHTYDIWCLEPQVSHNTPGSTMPQVLTEAYDGPGLEYEYLCQPSPNVVPLSQDGFAAIAAQGAGRLGVFARRVVEHLGGMVVSTTELEAFAAQYVTDSGRTFAEMVSAIAQKPPWTSFSAQAACVSDRAADAGQVGAAIAWLCGHTPGFSCDVPDDCSQDAFSTGDWLFSRWYLRNGHDPLQDCSFGGAAIFASPDTPAGRAAAACAVVVPRRLEVMV</sequence>
<name>A0ABP0HSU3_9DINO</name>
<dbReference type="SMART" id="SM00768">
    <property type="entry name" value="X8"/>
    <property type="match status" value="1"/>
</dbReference>
<dbReference type="InterPro" id="IPR012946">
    <property type="entry name" value="X8"/>
</dbReference>
<dbReference type="InterPro" id="IPR017853">
    <property type="entry name" value="GH"/>
</dbReference>
<gene>
    <name evidence="4" type="ORF">CCMP2556_LOCUS3183</name>
</gene>
<reference evidence="4 5" key="1">
    <citation type="submission" date="2024-02" db="EMBL/GenBank/DDBJ databases">
        <authorList>
            <person name="Chen Y."/>
            <person name="Shah S."/>
            <person name="Dougan E. K."/>
            <person name="Thang M."/>
            <person name="Chan C."/>
        </authorList>
    </citation>
    <scope>NUCLEOTIDE SEQUENCE [LARGE SCALE GENOMIC DNA]</scope>
</reference>
<organism evidence="4 5">
    <name type="scientific">Durusdinium trenchii</name>
    <dbReference type="NCBI Taxonomy" id="1381693"/>
    <lineage>
        <taxon>Eukaryota</taxon>
        <taxon>Sar</taxon>
        <taxon>Alveolata</taxon>
        <taxon>Dinophyceae</taxon>
        <taxon>Suessiales</taxon>
        <taxon>Symbiodiniaceae</taxon>
        <taxon>Durusdinium</taxon>
    </lineage>
</organism>
<feature type="chain" id="PRO_5046648187" description="X8 domain-containing protein" evidence="2">
    <location>
        <begin position="17"/>
        <end position="572"/>
    </location>
</feature>
<keyword evidence="5" id="KW-1185">Reference proteome</keyword>
<feature type="signal peptide" evidence="2">
    <location>
        <begin position="1"/>
        <end position="16"/>
    </location>
</feature>
<accession>A0ABP0HSU3</accession>
<keyword evidence="1 2" id="KW-0732">Signal</keyword>
<evidence type="ECO:0000259" key="3">
    <source>
        <dbReference type="SMART" id="SM00768"/>
    </source>
</evidence>
<proteinExistence type="predicted"/>
<evidence type="ECO:0000313" key="5">
    <source>
        <dbReference type="Proteomes" id="UP001642484"/>
    </source>
</evidence>
<dbReference type="EMBL" id="CAXAMN010001225">
    <property type="protein sequence ID" value="CAK8993295.1"/>
    <property type="molecule type" value="Genomic_DNA"/>
</dbReference>
<protein>
    <recommendedName>
        <fullName evidence="3">X8 domain-containing protein</fullName>
    </recommendedName>
</protein>
<evidence type="ECO:0000313" key="4">
    <source>
        <dbReference type="EMBL" id="CAK8993295.1"/>
    </source>
</evidence>
<evidence type="ECO:0000256" key="2">
    <source>
        <dbReference type="SAM" id="SignalP"/>
    </source>
</evidence>
<evidence type="ECO:0000256" key="1">
    <source>
        <dbReference type="ARBA" id="ARBA00022729"/>
    </source>
</evidence>
<dbReference type="Proteomes" id="UP001642484">
    <property type="component" value="Unassembled WGS sequence"/>
</dbReference>
<dbReference type="SUPFAM" id="SSF51445">
    <property type="entry name" value="(Trans)glycosidases"/>
    <property type="match status" value="1"/>
</dbReference>
<comment type="caution">
    <text evidence="4">The sequence shown here is derived from an EMBL/GenBank/DDBJ whole genome shotgun (WGS) entry which is preliminary data.</text>
</comment>
<dbReference type="Gene3D" id="3.20.20.80">
    <property type="entry name" value="Glycosidases"/>
    <property type="match status" value="1"/>
</dbReference>
<feature type="domain" description="X8" evidence="3">
    <location>
        <begin position="476"/>
        <end position="562"/>
    </location>
</feature>